<name>A0A0C3KMG2_PISTI</name>
<evidence type="ECO:0000256" key="1">
    <source>
        <dbReference type="SAM" id="MobiDB-lite"/>
    </source>
</evidence>
<dbReference type="EMBL" id="KN831951">
    <property type="protein sequence ID" value="KIO10797.1"/>
    <property type="molecule type" value="Genomic_DNA"/>
</dbReference>
<sequence>MLAKAQDEISNYRREINSLRGHGSPGTRASPRLWSPHAVSPLLQPVNDDDDRVLIFQPDAPGDHSETQDPPPTGSSLHLQAPPQLDYIQAGFQHDDHPNVQIHPPTPGPASPQTGVQNLPLPGNGVDMSPALPLVTMSGARSCSSSPAQTLRGGEPGYSPWHSSLSSPSSEPSTLLSPSHIQSIPFNSSSSYGEDRDDWEVNLVASLTRTGLSGNAPHSAKYVDSNMASPDLADPDEVRSLIFDIVNKTIESLPTHLINTADGKLYERKALLSHFEASQEYIHLVCLISTKSLMNEDFITEVIRTYFRHAMLSHKWDVNEPLFHELPNGVFASGLPPRFTKLKSFCEVVKGLGLGWAWCDTCCINKDSSAELEEAITSMFRWYRDSALTIVYFSDVSGFSHEDLIKSKWFKRGWTLQELLAPRVMRFYDRTWTPCVRGPEYNHKLVPEWLDALQRATGIPPSILQEFTQGPENPREKLRWASPRVTTRVEDLAYCLFGIFDVTLQPQYGEGEKAFGRLLVELIKVTQDTGLLDWVGKRSERCSILPVSPSGFRDVALPNNNTPASGGSSPASSQTHTDADEGSLIHRLSPGSKAKLTTPPLLSTGDGVFEVLCFVHNVKDSSRIALGSTSMQRSGSPDTVVHYSIQAENLFKLVVAVSLKDALEDVPRLRQPFVLARVWDPSMNEQSADSRVIVKAVRKPRADSLMKPFVAILLMKDPDGTRYSHRIPTEARIVAQLVKQPRDYQPITLRLC</sequence>
<proteinExistence type="predicted"/>
<feature type="domain" description="Heterokaryon incompatibility" evidence="2">
    <location>
        <begin position="311"/>
        <end position="395"/>
    </location>
</feature>
<evidence type="ECO:0000313" key="3">
    <source>
        <dbReference type="EMBL" id="KIO10797.1"/>
    </source>
</evidence>
<organism evidence="3 4">
    <name type="scientific">Pisolithus tinctorius Marx 270</name>
    <dbReference type="NCBI Taxonomy" id="870435"/>
    <lineage>
        <taxon>Eukaryota</taxon>
        <taxon>Fungi</taxon>
        <taxon>Dikarya</taxon>
        <taxon>Basidiomycota</taxon>
        <taxon>Agaricomycotina</taxon>
        <taxon>Agaricomycetes</taxon>
        <taxon>Agaricomycetidae</taxon>
        <taxon>Boletales</taxon>
        <taxon>Sclerodermatineae</taxon>
        <taxon>Pisolithaceae</taxon>
        <taxon>Pisolithus</taxon>
    </lineage>
</organism>
<feature type="region of interest" description="Disordered" evidence="1">
    <location>
        <begin position="16"/>
        <end position="80"/>
    </location>
</feature>
<dbReference type="PANTHER" id="PTHR10622:SF12">
    <property type="entry name" value="HET DOMAIN-CONTAINING PROTEIN"/>
    <property type="match status" value="1"/>
</dbReference>
<dbReference type="Proteomes" id="UP000054217">
    <property type="component" value="Unassembled WGS sequence"/>
</dbReference>
<reference evidence="3 4" key="1">
    <citation type="submission" date="2014-04" db="EMBL/GenBank/DDBJ databases">
        <authorList>
            <consortium name="DOE Joint Genome Institute"/>
            <person name="Kuo A."/>
            <person name="Kohler A."/>
            <person name="Costa M.D."/>
            <person name="Nagy L.G."/>
            <person name="Floudas D."/>
            <person name="Copeland A."/>
            <person name="Barry K.W."/>
            <person name="Cichocki N."/>
            <person name="Veneault-Fourrey C."/>
            <person name="LaButti K."/>
            <person name="Lindquist E.A."/>
            <person name="Lipzen A."/>
            <person name="Lundell T."/>
            <person name="Morin E."/>
            <person name="Murat C."/>
            <person name="Sun H."/>
            <person name="Tunlid A."/>
            <person name="Henrissat B."/>
            <person name="Grigoriev I.V."/>
            <person name="Hibbett D.S."/>
            <person name="Martin F."/>
            <person name="Nordberg H.P."/>
            <person name="Cantor M.N."/>
            <person name="Hua S.X."/>
        </authorList>
    </citation>
    <scope>NUCLEOTIDE SEQUENCE [LARGE SCALE GENOMIC DNA]</scope>
    <source>
        <strain evidence="3 4">Marx 270</strain>
    </source>
</reference>
<reference evidence="4" key="2">
    <citation type="submission" date="2015-01" db="EMBL/GenBank/DDBJ databases">
        <title>Evolutionary Origins and Diversification of the Mycorrhizal Mutualists.</title>
        <authorList>
            <consortium name="DOE Joint Genome Institute"/>
            <consortium name="Mycorrhizal Genomics Consortium"/>
            <person name="Kohler A."/>
            <person name="Kuo A."/>
            <person name="Nagy L.G."/>
            <person name="Floudas D."/>
            <person name="Copeland A."/>
            <person name="Barry K.W."/>
            <person name="Cichocki N."/>
            <person name="Veneault-Fourrey C."/>
            <person name="LaButti K."/>
            <person name="Lindquist E.A."/>
            <person name="Lipzen A."/>
            <person name="Lundell T."/>
            <person name="Morin E."/>
            <person name="Murat C."/>
            <person name="Riley R."/>
            <person name="Ohm R."/>
            <person name="Sun H."/>
            <person name="Tunlid A."/>
            <person name="Henrissat B."/>
            <person name="Grigoriev I.V."/>
            <person name="Hibbett D.S."/>
            <person name="Martin F."/>
        </authorList>
    </citation>
    <scope>NUCLEOTIDE SEQUENCE [LARGE SCALE GENOMIC DNA]</scope>
    <source>
        <strain evidence="4">Marx 270</strain>
    </source>
</reference>
<feature type="compositionally biased region" description="Low complexity" evidence="1">
    <location>
        <begin position="563"/>
        <end position="573"/>
    </location>
</feature>
<keyword evidence="4" id="KW-1185">Reference proteome</keyword>
<feature type="compositionally biased region" description="Polar residues" evidence="1">
    <location>
        <begin position="139"/>
        <end position="149"/>
    </location>
</feature>
<dbReference type="Pfam" id="PF06985">
    <property type="entry name" value="HET"/>
    <property type="match status" value="1"/>
</dbReference>
<dbReference type="HOGENOM" id="CLU_370102_0_0_1"/>
<dbReference type="PANTHER" id="PTHR10622">
    <property type="entry name" value="HET DOMAIN-CONTAINING PROTEIN"/>
    <property type="match status" value="1"/>
</dbReference>
<protein>
    <recommendedName>
        <fullName evidence="2">Heterokaryon incompatibility domain-containing protein</fullName>
    </recommendedName>
</protein>
<evidence type="ECO:0000313" key="4">
    <source>
        <dbReference type="Proteomes" id="UP000054217"/>
    </source>
</evidence>
<evidence type="ECO:0000259" key="2">
    <source>
        <dbReference type="Pfam" id="PF06985"/>
    </source>
</evidence>
<dbReference type="OrthoDB" id="674604at2759"/>
<feature type="region of interest" description="Disordered" evidence="1">
    <location>
        <begin position="95"/>
        <end position="180"/>
    </location>
</feature>
<feature type="compositionally biased region" description="Low complexity" evidence="1">
    <location>
        <begin position="159"/>
        <end position="179"/>
    </location>
</feature>
<feature type="region of interest" description="Disordered" evidence="1">
    <location>
        <begin position="555"/>
        <end position="583"/>
    </location>
</feature>
<dbReference type="STRING" id="870435.A0A0C3KMG2"/>
<accession>A0A0C3KMG2</accession>
<dbReference type="InterPro" id="IPR010730">
    <property type="entry name" value="HET"/>
</dbReference>
<dbReference type="InParanoid" id="A0A0C3KMG2"/>
<gene>
    <name evidence="3" type="ORF">M404DRAFT_876161</name>
</gene>
<dbReference type="AlphaFoldDB" id="A0A0C3KMG2"/>